<keyword evidence="4 6" id="KW-1133">Transmembrane helix</keyword>
<feature type="transmembrane region" description="Helical" evidence="6">
    <location>
        <begin position="298"/>
        <end position="317"/>
    </location>
</feature>
<accession>A0ABY4CLD8</accession>
<feature type="transmembrane region" description="Helical" evidence="6">
    <location>
        <begin position="175"/>
        <end position="194"/>
    </location>
</feature>
<reference evidence="7" key="1">
    <citation type="submission" date="2021-12" db="EMBL/GenBank/DDBJ databases">
        <title>Alicyclobacillaceae gen. nov., sp. nov., isolated from chalcocite enrichment system.</title>
        <authorList>
            <person name="Jiang Z."/>
        </authorList>
    </citation>
    <scope>NUCLEOTIDE SEQUENCE</scope>
    <source>
        <strain evidence="7">MYW30-H2</strain>
    </source>
</reference>
<organism evidence="7 8">
    <name type="scientific">Fodinisporobacter ferrooxydans</name>
    <dbReference type="NCBI Taxonomy" id="2901836"/>
    <lineage>
        <taxon>Bacteria</taxon>
        <taxon>Bacillati</taxon>
        <taxon>Bacillota</taxon>
        <taxon>Bacilli</taxon>
        <taxon>Bacillales</taxon>
        <taxon>Alicyclobacillaceae</taxon>
        <taxon>Fodinisporobacter</taxon>
    </lineage>
</organism>
<keyword evidence="2" id="KW-1003">Cell membrane</keyword>
<feature type="transmembrane region" description="Helical" evidence="6">
    <location>
        <begin position="255"/>
        <end position="286"/>
    </location>
</feature>
<proteinExistence type="predicted"/>
<keyword evidence="5 6" id="KW-0472">Membrane</keyword>
<comment type="subcellular location">
    <subcellularLocation>
        <location evidence="1">Cell membrane</location>
        <topology evidence="1">Multi-pass membrane protein</topology>
    </subcellularLocation>
</comment>
<dbReference type="InterPro" id="IPR043428">
    <property type="entry name" value="LivM-like"/>
</dbReference>
<evidence type="ECO:0000256" key="2">
    <source>
        <dbReference type="ARBA" id="ARBA00022475"/>
    </source>
</evidence>
<feature type="transmembrane region" description="Helical" evidence="6">
    <location>
        <begin position="20"/>
        <end position="41"/>
    </location>
</feature>
<evidence type="ECO:0000256" key="3">
    <source>
        <dbReference type="ARBA" id="ARBA00022692"/>
    </source>
</evidence>
<dbReference type="PANTHER" id="PTHR30482:SF10">
    <property type="entry name" value="HIGH-AFFINITY BRANCHED-CHAIN AMINO ACID TRANSPORT PROTEIN BRAE"/>
    <property type="match status" value="1"/>
</dbReference>
<feature type="transmembrane region" description="Helical" evidence="6">
    <location>
        <begin position="224"/>
        <end position="243"/>
    </location>
</feature>
<sequence>MSNIANTSQSKKSPLIHKKLSKSSVIGLLVLLIVLALFPQIVNNYWLDVATMALFYVVLALGLNIVVGMAGLLDLGYSAFFAIGAYTTGILTTHYHVSFWITLILAGIFAGLMGIVIGAPTLRLRSDYLAIVTLGFGEIIRITATNLSITGSASGIYGIPRPHIGTFIMTDLSDFYYAMLILSIITVLAVNRLGNSRLGRAWKYIREDEDAAEAMGIDRVRMKLTAYALGAMFGGFAGALFAVKMSAIAPESFNFMQSVMILLAIVLGGIGRIPGVVIGAAIVILLPEVLRDFANWRYLLFGIALVLMMIFRPQGVWGSRREVQADES</sequence>
<keyword evidence="8" id="KW-1185">Reference proteome</keyword>
<dbReference type="EMBL" id="CP089291">
    <property type="protein sequence ID" value="UOF91322.1"/>
    <property type="molecule type" value="Genomic_DNA"/>
</dbReference>
<dbReference type="Pfam" id="PF02653">
    <property type="entry name" value="BPD_transp_2"/>
    <property type="match status" value="1"/>
</dbReference>
<dbReference type="Proteomes" id="UP000830167">
    <property type="component" value="Chromosome"/>
</dbReference>
<name>A0ABY4CLD8_9BACL</name>
<dbReference type="CDD" id="cd06581">
    <property type="entry name" value="TM_PBP1_LivM_like"/>
    <property type="match status" value="1"/>
</dbReference>
<evidence type="ECO:0000256" key="4">
    <source>
        <dbReference type="ARBA" id="ARBA00022989"/>
    </source>
</evidence>
<evidence type="ECO:0000313" key="8">
    <source>
        <dbReference type="Proteomes" id="UP000830167"/>
    </source>
</evidence>
<evidence type="ECO:0000256" key="5">
    <source>
        <dbReference type="ARBA" id="ARBA00023136"/>
    </source>
</evidence>
<keyword evidence="3 6" id="KW-0812">Transmembrane</keyword>
<feature type="transmembrane region" description="Helical" evidence="6">
    <location>
        <begin position="53"/>
        <end position="86"/>
    </location>
</feature>
<dbReference type="RefSeq" id="WP_347438013.1">
    <property type="nucleotide sequence ID" value="NZ_CP089291.1"/>
</dbReference>
<dbReference type="InterPro" id="IPR001851">
    <property type="entry name" value="ABC_transp_permease"/>
</dbReference>
<protein>
    <submittedName>
        <fullName evidence="7">Branched-chain amino acid ABC transporter permease</fullName>
    </submittedName>
</protein>
<evidence type="ECO:0000256" key="1">
    <source>
        <dbReference type="ARBA" id="ARBA00004651"/>
    </source>
</evidence>
<evidence type="ECO:0000313" key="7">
    <source>
        <dbReference type="EMBL" id="UOF91322.1"/>
    </source>
</evidence>
<feature type="transmembrane region" description="Helical" evidence="6">
    <location>
        <begin position="98"/>
        <end position="119"/>
    </location>
</feature>
<dbReference type="PANTHER" id="PTHR30482">
    <property type="entry name" value="HIGH-AFFINITY BRANCHED-CHAIN AMINO ACID TRANSPORT SYSTEM PERMEASE"/>
    <property type="match status" value="1"/>
</dbReference>
<gene>
    <name evidence="7" type="ORF">LSG31_03435</name>
</gene>
<evidence type="ECO:0000256" key="6">
    <source>
        <dbReference type="SAM" id="Phobius"/>
    </source>
</evidence>